<sequence length="128" mass="13571">MGGVGAGQATKLVNQSLVLTNYCVIAESFRLAEAFGVDAARIPEALETGHAGSNLLKTLMPRLAAEDFTPTGYARQILKDLEMLHAATEDLPLAMPMAGQALTLFRLLVAEGHGEEDGCSVVKLYPKA</sequence>
<accession>A0A9J7AWS7</accession>
<dbReference type="KEGG" id="naci:NUH88_18095"/>
<organism evidence="2 3">
    <name type="scientific">Nisaea acidiphila</name>
    <dbReference type="NCBI Taxonomy" id="1862145"/>
    <lineage>
        <taxon>Bacteria</taxon>
        <taxon>Pseudomonadati</taxon>
        <taxon>Pseudomonadota</taxon>
        <taxon>Alphaproteobacteria</taxon>
        <taxon>Rhodospirillales</taxon>
        <taxon>Thalassobaculaceae</taxon>
        <taxon>Nisaea</taxon>
    </lineage>
</organism>
<name>A0A9J7AWS7_9PROT</name>
<evidence type="ECO:0000313" key="3">
    <source>
        <dbReference type="Proteomes" id="UP001060336"/>
    </source>
</evidence>
<dbReference type="Gene3D" id="1.10.1040.10">
    <property type="entry name" value="N-(1-d-carboxylethyl)-l-norvaline Dehydrogenase, domain 2"/>
    <property type="match status" value="1"/>
</dbReference>
<dbReference type="AlphaFoldDB" id="A0A9J7AWS7"/>
<keyword evidence="3" id="KW-1185">Reference proteome</keyword>
<dbReference type="PANTHER" id="PTHR43060">
    <property type="entry name" value="3-HYDROXYISOBUTYRATE DEHYDROGENASE-LIKE 1, MITOCHONDRIAL-RELATED"/>
    <property type="match status" value="1"/>
</dbReference>
<evidence type="ECO:0000313" key="2">
    <source>
        <dbReference type="EMBL" id="UUX52267.1"/>
    </source>
</evidence>
<dbReference type="InterPro" id="IPR029154">
    <property type="entry name" value="HIBADH-like_NADP-bd"/>
</dbReference>
<gene>
    <name evidence="2" type="ORF">NUH88_18095</name>
</gene>
<reference evidence="2" key="1">
    <citation type="submission" date="2022-08" db="EMBL/GenBank/DDBJ databases">
        <title>Nisaea acidiphila sp. nov., isolated from a marine algal debris and emended description of the genus Nisaea Urios et al. 2008.</title>
        <authorList>
            <person name="Kwon K."/>
        </authorList>
    </citation>
    <scope>NUCLEOTIDE SEQUENCE</scope>
    <source>
        <strain evidence="2">MEBiC11861</strain>
    </source>
</reference>
<proteinExistence type="predicted"/>
<evidence type="ECO:0000259" key="1">
    <source>
        <dbReference type="Pfam" id="PF14833"/>
    </source>
</evidence>
<dbReference type="SUPFAM" id="SSF48179">
    <property type="entry name" value="6-phosphogluconate dehydrogenase C-terminal domain-like"/>
    <property type="match status" value="1"/>
</dbReference>
<feature type="domain" description="3-hydroxyisobutyrate dehydrogenase-like NAD-binding" evidence="1">
    <location>
        <begin position="5"/>
        <end position="125"/>
    </location>
</feature>
<dbReference type="Pfam" id="PF14833">
    <property type="entry name" value="NAD_binding_11"/>
    <property type="match status" value="1"/>
</dbReference>
<dbReference type="InterPro" id="IPR013328">
    <property type="entry name" value="6PGD_dom2"/>
</dbReference>
<dbReference type="InterPro" id="IPR008927">
    <property type="entry name" value="6-PGluconate_DH-like_C_sf"/>
</dbReference>
<protein>
    <submittedName>
        <fullName evidence="2">NAD-binding protein</fullName>
    </submittedName>
</protein>
<dbReference type="PANTHER" id="PTHR43060:SF15">
    <property type="entry name" value="3-HYDROXYISOBUTYRATE DEHYDROGENASE-LIKE 1, MITOCHONDRIAL-RELATED"/>
    <property type="match status" value="1"/>
</dbReference>
<dbReference type="GO" id="GO:0051287">
    <property type="term" value="F:NAD binding"/>
    <property type="evidence" value="ECO:0007669"/>
    <property type="project" value="InterPro"/>
</dbReference>
<dbReference type="Proteomes" id="UP001060336">
    <property type="component" value="Chromosome"/>
</dbReference>
<dbReference type="EMBL" id="CP102480">
    <property type="protein sequence ID" value="UUX52267.1"/>
    <property type="molecule type" value="Genomic_DNA"/>
</dbReference>